<dbReference type="Gene3D" id="3.30.420.40">
    <property type="match status" value="3"/>
</dbReference>
<dbReference type="EMBL" id="SDEE01000188">
    <property type="protein sequence ID" value="RXW19695.1"/>
    <property type="molecule type" value="Genomic_DNA"/>
</dbReference>
<dbReference type="OrthoDB" id="29851at2759"/>
<comment type="caution">
    <text evidence="4">The sequence shown here is derived from an EMBL/GenBank/DDBJ whole genome shotgun (WGS) entry which is preliminary data.</text>
</comment>
<dbReference type="Gene3D" id="3.90.640.10">
    <property type="entry name" value="Actin, Chain A, domain 4"/>
    <property type="match status" value="1"/>
</dbReference>
<feature type="region of interest" description="Disordered" evidence="3">
    <location>
        <begin position="131"/>
        <end position="156"/>
    </location>
</feature>
<dbReference type="GO" id="GO:0005634">
    <property type="term" value="C:nucleus"/>
    <property type="evidence" value="ECO:0007669"/>
    <property type="project" value="TreeGrafter"/>
</dbReference>
<evidence type="ECO:0000256" key="1">
    <source>
        <dbReference type="ARBA" id="ARBA00022741"/>
    </source>
</evidence>
<dbReference type="Pfam" id="PF00012">
    <property type="entry name" value="HSP70"/>
    <property type="match status" value="2"/>
</dbReference>
<dbReference type="SUPFAM" id="SSF53067">
    <property type="entry name" value="Actin-like ATPase domain"/>
    <property type="match status" value="2"/>
</dbReference>
<proteinExistence type="predicted"/>
<name>A0A4Q2DLQ5_9AGAR</name>
<feature type="compositionally biased region" description="Polar residues" evidence="3">
    <location>
        <begin position="141"/>
        <end position="153"/>
    </location>
</feature>
<keyword evidence="1" id="KW-0547">Nucleotide-binding</keyword>
<dbReference type="Proteomes" id="UP000290288">
    <property type="component" value="Unassembled WGS sequence"/>
</dbReference>
<dbReference type="GO" id="GO:0140662">
    <property type="term" value="F:ATP-dependent protein folding chaperone"/>
    <property type="evidence" value="ECO:0007669"/>
    <property type="project" value="InterPro"/>
</dbReference>
<dbReference type="PANTHER" id="PTHR45639:SF32">
    <property type="entry name" value="HEAT SHOCK PROTEIN PDR13"/>
    <property type="match status" value="1"/>
</dbReference>
<gene>
    <name evidence="4" type="ORF">EST38_g6170</name>
</gene>
<evidence type="ECO:0000256" key="2">
    <source>
        <dbReference type="ARBA" id="ARBA00022840"/>
    </source>
</evidence>
<dbReference type="InterPro" id="IPR043129">
    <property type="entry name" value="ATPase_NBD"/>
</dbReference>
<keyword evidence="2" id="KW-0067">ATP-binding</keyword>
<accession>A0A4Q2DLQ5</accession>
<dbReference type="STRING" id="2316362.A0A4Q2DLQ5"/>
<evidence type="ECO:0000256" key="3">
    <source>
        <dbReference type="SAM" id="MobiDB-lite"/>
    </source>
</evidence>
<reference evidence="4 5" key="1">
    <citation type="submission" date="2019-01" db="EMBL/GenBank/DDBJ databases">
        <title>Draft genome sequence of Psathyrella aberdarensis IHI B618.</title>
        <authorList>
            <person name="Buettner E."/>
            <person name="Kellner H."/>
        </authorList>
    </citation>
    <scope>NUCLEOTIDE SEQUENCE [LARGE SCALE GENOMIC DNA]</scope>
    <source>
        <strain evidence="4 5">IHI B618</strain>
    </source>
</reference>
<dbReference type="FunFam" id="3.90.640.10:FF:000021">
    <property type="entry name" value="Heat shock protein 14"/>
    <property type="match status" value="1"/>
</dbReference>
<sequence>MSQTPQTKGTSTPVEFNSFAPVVGINFGNSYASIAVHAKEGQAECIANEDGERQIACAISFSGEEMYIGNQAKAQLVKNAKNTIINFRDLLGKKFSEIPQPTTPAASAPVIQHPDLPDTAAYKVEILQPAPSPLPAPSNPTSKVGTPAMNTPRSEPVRTTRILTPSEVASIFLRSLLTSAEDFLGKKVEGAVITVPAWWSAEQRAALETAAKDAGIPVIQLLEEAAAAASTATSASWVGDDAASPLLPDRTQLIVDVGSTSTSLSLLSIREGLSYVLASSYHPDLGANQIDDKLIKHFATDFTKKTKVPLTVAPAPADSVQDQRAEARLRLAIEHTKRTISASPGAATCSVESLKDGFDYTGSINRMRFDMVASPVYVSIADHIVSLLSSAGVDSHEVDEIVYVGGTGSLPGLDEKVGSAGGFDEDRVQTPFARGTVVGGGVGDPTTILARGAAAQAALITALSSNSEEDKELKEAITHAEGDVNKVKATSRTLGLLFPNSTEEHAELGGVFVPVVQKETALPARRILQLEVGLTQDSKRVAFEVWEVKEGIRVEKVKVEAEPLSDGEDEEQEDEFEEVKHKIISKEILLGALEFEAKLGLQVKGKSELAGTWSTTVQVQFIVGIEGELDVEAKEIGGSAEEGVQPAVVRLHVPAPSA</sequence>
<dbReference type="GO" id="GO:0005524">
    <property type="term" value="F:ATP binding"/>
    <property type="evidence" value="ECO:0007669"/>
    <property type="project" value="UniProtKB-KW"/>
</dbReference>
<dbReference type="Gene3D" id="3.30.30.30">
    <property type="match status" value="2"/>
</dbReference>
<protein>
    <recommendedName>
        <fullName evidence="6">Actin-like ATPase domain-containing protein</fullName>
    </recommendedName>
</protein>
<dbReference type="PANTHER" id="PTHR45639">
    <property type="entry name" value="HSC70CB, ISOFORM G-RELATED"/>
    <property type="match status" value="1"/>
</dbReference>
<evidence type="ECO:0000313" key="4">
    <source>
        <dbReference type="EMBL" id="RXW19695.1"/>
    </source>
</evidence>
<evidence type="ECO:0008006" key="6">
    <source>
        <dbReference type="Google" id="ProtNLM"/>
    </source>
</evidence>
<keyword evidence="5" id="KW-1185">Reference proteome</keyword>
<dbReference type="InterPro" id="IPR013126">
    <property type="entry name" value="Hsp_70_fam"/>
</dbReference>
<dbReference type="GO" id="GO:0005829">
    <property type="term" value="C:cytosol"/>
    <property type="evidence" value="ECO:0007669"/>
    <property type="project" value="TreeGrafter"/>
</dbReference>
<dbReference type="AlphaFoldDB" id="A0A4Q2DLQ5"/>
<evidence type="ECO:0000313" key="5">
    <source>
        <dbReference type="Proteomes" id="UP000290288"/>
    </source>
</evidence>
<organism evidence="4 5">
    <name type="scientific">Candolleomyces aberdarensis</name>
    <dbReference type="NCBI Taxonomy" id="2316362"/>
    <lineage>
        <taxon>Eukaryota</taxon>
        <taxon>Fungi</taxon>
        <taxon>Dikarya</taxon>
        <taxon>Basidiomycota</taxon>
        <taxon>Agaricomycotina</taxon>
        <taxon>Agaricomycetes</taxon>
        <taxon>Agaricomycetidae</taxon>
        <taxon>Agaricales</taxon>
        <taxon>Agaricineae</taxon>
        <taxon>Psathyrellaceae</taxon>
        <taxon>Candolleomyces</taxon>
    </lineage>
</organism>